<accession>A0AAV8W7N5</accession>
<feature type="domain" description="PKD/REJ-like" evidence="1">
    <location>
        <begin position="23"/>
        <end position="239"/>
    </location>
</feature>
<dbReference type="Pfam" id="PF02010">
    <property type="entry name" value="REJ"/>
    <property type="match status" value="1"/>
</dbReference>
<proteinExistence type="predicted"/>
<dbReference type="Proteomes" id="UP001159042">
    <property type="component" value="Unassembled WGS sequence"/>
</dbReference>
<organism evidence="2 3">
    <name type="scientific">Exocentrus adspersus</name>
    <dbReference type="NCBI Taxonomy" id="1586481"/>
    <lineage>
        <taxon>Eukaryota</taxon>
        <taxon>Metazoa</taxon>
        <taxon>Ecdysozoa</taxon>
        <taxon>Arthropoda</taxon>
        <taxon>Hexapoda</taxon>
        <taxon>Insecta</taxon>
        <taxon>Pterygota</taxon>
        <taxon>Neoptera</taxon>
        <taxon>Endopterygota</taxon>
        <taxon>Coleoptera</taxon>
        <taxon>Polyphaga</taxon>
        <taxon>Cucujiformia</taxon>
        <taxon>Chrysomeloidea</taxon>
        <taxon>Cerambycidae</taxon>
        <taxon>Lamiinae</taxon>
        <taxon>Acanthocinini</taxon>
        <taxon>Exocentrus</taxon>
    </lineage>
</organism>
<name>A0AAV8W7N5_9CUCU</name>
<evidence type="ECO:0000313" key="3">
    <source>
        <dbReference type="Proteomes" id="UP001159042"/>
    </source>
</evidence>
<gene>
    <name evidence="2" type="ORF">NQ315_007516</name>
</gene>
<dbReference type="AlphaFoldDB" id="A0AAV8W7N5"/>
<keyword evidence="3" id="KW-1185">Reference proteome</keyword>
<evidence type="ECO:0000259" key="1">
    <source>
        <dbReference type="Pfam" id="PF02010"/>
    </source>
</evidence>
<dbReference type="EMBL" id="JANEYG010000006">
    <property type="protein sequence ID" value="KAJ8922488.1"/>
    <property type="molecule type" value="Genomic_DNA"/>
</dbReference>
<sequence>MDLGNKNGELLKEWICIYNNRNLCKNQKGDTLNIENGFVEEGEYKISIKVTKGSMTKTASSTINVMKNVPSIEIDTVTSPIVPSSGFEIKANVEDVRTFCALQWKSEQRPYFIDLNEIPGNVSELVMVFVRRDLFLMEIEEYSNDVSHKNHDLKIPPPTEAKCPKIQLQENKIEVEYSQEILNDTLTVSALVEIDVNVPPKLQPLNVWPLQGVALETVFSFQTTKALVTGTEPPFLYKFGK</sequence>
<protein>
    <recommendedName>
        <fullName evidence="1">PKD/REJ-like domain-containing protein</fullName>
    </recommendedName>
</protein>
<evidence type="ECO:0000313" key="2">
    <source>
        <dbReference type="EMBL" id="KAJ8922488.1"/>
    </source>
</evidence>
<comment type="caution">
    <text evidence="2">The sequence shown here is derived from an EMBL/GenBank/DDBJ whole genome shotgun (WGS) entry which is preliminary data.</text>
</comment>
<reference evidence="2 3" key="1">
    <citation type="journal article" date="2023" name="Insect Mol. Biol.">
        <title>Genome sequencing provides insights into the evolution of gene families encoding plant cell wall-degrading enzymes in longhorned beetles.</title>
        <authorList>
            <person name="Shin N.R."/>
            <person name="Okamura Y."/>
            <person name="Kirsch R."/>
            <person name="Pauchet Y."/>
        </authorList>
    </citation>
    <scope>NUCLEOTIDE SEQUENCE [LARGE SCALE GENOMIC DNA]</scope>
    <source>
        <strain evidence="2">EAD_L_NR</strain>
    </source>
</reference>
<dbReference type="InterPro" id="IPR002859">
    <property type="entry name" value="PKD/REJ-like"/>
</dbReference>